<gene>
    <name evidence="2" type="primary">guaA_1</name>
    <name evidence="2" type="ORF">ASD8599_01121</name>
</gene>
<reference evidence="2 3" key="1">
    <citation type="submission" date="2018-03" db="EMBL/GenBank/DDBJ databases">
        <authorList>
            <person name="Keele B.F."/>
        </authorList>
    </citation>
    <scope>NUCLEOTIDE SEQUENCE [LARGE SCALE GENOMIC DNA]</scope>
    <source>
        <strain evidence="2 3">CECT 8599</strain>
    </source>
</reference>
<accession>A0A2R8BBE0</accession>
<dbReference type="PANTHER" id="PTHR42695:SF5">
    <property type="entry name" value="GLUTAMINE AMIDOTRANSFERASE YLR126C-RELATED"/>
    <property type="match status" value="1"/>
</dbReference>
<dbReference type="EC" id="6.3.5.2" evidence="2"/>
<dbReference type="InterPro" id="IPR017926">
    <property type="entry name" value="GATASE"/>
</dbReference>
<organism evidence="2 3">
    <name type="scientific">Ascidiaceihabitans donghaensis</name>
    <dbReference type="NCBI Taxonomy" id="1510460"/>
    <lineage>
        <taxon>Bacteria</taxon>
        <taxon>Pseudomonadati</taxon>
        <taxon>Pseudomonadota</taxon>
        <taxon>Alphaproteobacteria</taxon>
        <taxon>Rhodobacterales</taxon>
        <taxon>Paracoccaceae</taxon>
        <taxon>Ascidiaceihabitans</taxon>
    </lineage>
</organism>
<keyword evidence="3" id="KW-1185">Reference proteome</keyword>
<name>A0A2R8BBE0_9RHOB</name>
<dbReference type="CDD" id="cd01741">
    <property type="entry name" value="GATase1_1"/>
    <property type="match status" value="1"/>
</dbReference>
<evidence type="ECO:0000313" key="3">
    <source>
        <dbReference type="Proteomes" id="UP000244880"/>
    </source>
</evidence>
<dbReference type="OrthoDB" id="7365442at2"/>
<proteinExistence type="predicted"/>
<keyword evidence="2" id="KW-0436">Ligase</keyword>
<dbReference type="InterPro" id="IPR044992">
    <property type="entry name" value="ChyE-like"/>
</dbReference>
<dbReference type="GO" id="GO:0003922">
    <property type="term" value="F:GMP synthase (glutamine-hydrolyzing) activity"/>
    <property type="evidence" value="ECO:0007669"/>
    <property type="project" value="UniProtKB-EC"/>
</dbReference>
<dbReference type="RefSeq" id="WP_108827606.1">
    <property type="nucleotide sequence ID" value="NZ_OMOR01000001.1"/>
</dbReference>
<evidence type="ECO:0000313" key="2">
    <source>
        <dbReference type="EMBL" id="SPH20385.1"/>
    </source>
</evidence>
<dbReference type="AlphaFoldDB" id="A0A2R8BBE0"/>
<dbReference type="EMBL" id="OMOR01000001">
    <property type="protein sequence ID" value="SPH20385.1"/>
    <property type="molecule type" value="Genomic_DNA"/>
</dbReference>
<protein>
    <submittedName>
        <fullName evidence="2">GMP synthase [glutamine-hydrolyzing]</fullName>
        <ecNumber evidence="2">6.3.5.2</ecNumber>
    </submittedName>
</protein>
<feature type="domain" description="Glutamine amidotransferase" evidence="1">
    <location>
        <begin position="54"/>
        <end position="180"/>
    </location>
</feature>
<dbReference type="InterPro" id="IPR029062">
    <property type="entry name" value="Class_I_gatase-like"/>
</dbReference>
<dbReference type="Pfam" id="PF00117">
    <property type="entry name" value="GATase"/>
    <property type="match status" value="1"/>
</dbReference>
<dbReference type="SUPFAM" id="SSF52317">
    <property type="entry name" value="Class I glutamine amidotransferase-like"/>
    <property type="match status" value="1"/>
</dbReference>
<sequence length="227" mass="24876">MHLAILMTNTDETPFADKHPRDGEKFQTLLHEVRPTWTFEVFGVKDGVFPDNISRFDGFVITGSPASVRDGDPWIDQLAVVIRTIIAQRKPVYGACFGHQAIAAALGAKIDYNPDGWVLGTVETILTDNSAPHLIYGAHKEQVTTLPHGAKVIAKTPGCPIAGFAIDNHVLTTQYHPEMTDDFIAALVEEMEKDLPTETIDAARATLERPADRLTAAQQIVGFFEGQ</sequence>
<dbReference type="Proteomes" id="UP000244880">
    <property type="component" value="Unassembled WGS sequence"/>
</dbReference>
<evidence type="ECO:0000259" key="1">
    <source>
        <dbReference type="Pfam" id="PF00117"/>
    </source>
</evidence>
<dbReference type="Gene3D" id="3.40.50.880">
    <property type="match status" value="1"/>
</dbReference>
<dbReference type="PANTHER" id="PTHR42695">
    <property type="entry name" value="GLUTAMINE AMIDOTRANSFERASE YLR126C-RELATED"/>
    <property type="match status" value="1"/>
</dbReference>
<dbReference type="PROSITE" id="PS51273">
    <property type="entry name" value="GATASE_TYPE_1"/>
    <property type="match status" value="1"/>
</dbReference>
<dbReference type="GO" id="GO:0005829">
    <property type="term" value="C:cytosol"/>
    <property type="evidence" value="ECO:0007669"/>
    <property type="project" value="TreeGrafter"/>
</dbReference>